<dbReference type="Proteomes" id="UP000182204">
    <property type="component" value="Chromosome"/>
</dbReference>
<evidence type="ECO:0000313" key="4">
    <source>
        <dbReference type="Proteomes" id="UP000182204"/>
    </source>
</evidence>
<dbReference type="SUPFAM" id="SSF81653">
    <property type="entry name" value="Calcium ATPase, transduction domain A"/>
    <property type="match status" value="1"/>
</dbReference>
<dbReference type="AlphaFoldDB" id="A0A1L3NBF9"/>
<dbReference type="InterPro" id="IPR008250">
    <property type="entry name" value="ATPase_P-typ_transduc_dom_A_sf"/>
</dbReference>
<reference evidence="3 4" key="1">
    <citation type="submission" date="2015-11" db="EMBL/GenBank/DDBJ databases">
        <authorList>
            <person name="Hill K.K."/>
            <person name="Shirey T.B."/>
            <person name="Raphael B."/>
            <person name="Daligault H.E."/>
            <person name="Davenport K.W."/>
            <person name="Bruce D.C."/>
            <person name="Foley B.T."/>
            <person name="Johnson S.L."/>
        </authorList>
    </citation>
    <scope>NUCLEOTIDE SEQUENCE [LARGE SCALE GENOMIC DNA]</scope>
    <source>
        <strain evidence="3 4">CDC_1632</strain>
    </source>
</reference>
<dbReference type="InterPro" id="IPR059000">
    <property type="entry name" value="ATPase_P-type_domA"/>
</dbReference>
<proteinExistence type="predicted"/>
<dbReference type="Gene3D" id="2.70.150.10">
    <property type="entry name" value="Calcium-transporting ATPase, cytoplasmic transduction domain A"/>
    <property type="match status" value="1"/>
</dbReference>
<gene>
    <name evidence="3" type="ORF">NPD5_716</name>
</gene>
<protein>
    <submittedName>
        <fullName evidence="3">E1-E2 ATPase family protein</fullName>
    </submittedName>
</protein>
<sequence length="65" mass="7297">MVSKVKIESLKPEDLVIVHASEKITVDGQVLSGEIVVDQPSVTEEFILVIKFSKKLILNSRYLIE</sequence>
<name>A0A1L3NBF9_CLOSG</name>
<dbReference type="EMBL" id="CP013243">
    <property type="protein sequence ID" value="APH13443.1"/>
    <property type="molecule type" value="Genomic_DNA"/>
</dbReference>
<evidence type="ECO:0000259" key="2">
    <source>
        <dbReference type="Pfam" id="PF00122"/>
    </source>
</evidence>
<accession>A0A1L3NBF9</accession>
<evidence type="ECO:0000256" key="1">
    <source>
        <dbReference type="ARBA" id="ARBA00004141"/>
    </source>
</evidence>
<dbReference type="RefSeq" id="WP_072584645.1">
    <property type="nucleotide sequence ID" value="NZ_CP013243.1"/>
</dbReference>
<comment type="subcellular location">
    <subcellularLocation>
        <location evidence="1">Membrane</location>
        <topology evidence="1">Multi-pass membrane protein</topology>
    </subcellularLocation>
</comment>
<dbReference type="Pfam" id="PF00122">
    <property type="entry name" value="E1-E2_ATPase"/>
    <property type="match status" value="1"/>
</dbReference>
<evidence type="ECO:0000313" key="3">
    <source>
        <dbReference type="EMBL" id="APH13443.1"/>
    </source>
</evidence>
<feature type="domain" description="P-type ATPase A" evidence="2">
    <location>
        <begin position="3"/>
        <end position="52"/>
    </location>
</feature>
<organism evidence="3 4">
    <name type="scientific">Clostridium sporogenes</name>
    <dbReference type="NCBI Taxonomy" id="1509"/>
    <lineage>
        <taxon>Bacteria</taxon>
        <taxon>Bacillati</taxon>
        <taxon>Bacillota</taxon>
        <taxon>Clostridia</taxon>
        <taxon>Eubacteriales</taxon>
        <taxon>Clostridiaceae</taxon>
        <taxon>Clostridium</taxon>
    </lineage>
</organism>